<dbReference type="Proteomes" id="UP000050794">
    <property type="component" value="Unassembled WGS sequence"/>
</dbReference>
<dbReference type="PANTHER" id="PTHR14043">
    <property type="entry name" value="CCAAT DISPLACEMENT PROTEIN-RELATED"/>
    <property type="match status" value="1"/>
</dbReference>
<dbReference type="InterPro" id="IPR012955">
    <property type="entry name" value="CASP_C"/>
</dbReference>
<sequence>LETVEECSAVAMLARELHVSDEEAKKAVLQSTTNDNVLSIMNAQRDRLRARVEELEREMSSQKEQCALLQSELDNSREDNVQLYGKIKFLQSYQNKKSQQTSVNLGSAEAETRYANEYEKHMDPFRKFNIQERQRKYAQLRAHDKAILGLVCTFCNCYA</sequence>
<evidence type="ECO:0000313" key="4">
    <source>
        <dbReference type="Proteomes" id="UP000050794"/>
    </source>
</evidence>
<accession>A0A183V7E7</accession>
<evidence type="ECO:0000313" key="5">
    <source>
        <dbReference type="WBParaSite" id="TCNE_0001666801-mRNA-1"/>
    </source>
</evidence>
<evidence type="ECO:0000256" key="2">
    <source>
        <dbReference type="SAM" id="Coils"/>
    </source>
</evidence>
<evidence type="ECO:0000256" key="1">
    <source>
        <dbReference type="ARBA" id="ARBA00023054"/>
    </source>
</evidence>
<keyword evidence="1 2" id="KW-0175">Coiled coil</keyword>
<dbReference type="Pfam" id="PF08172">
    <property type="entry name" value="CASP_C"/>
    <property type="match status" value="1"/>
</dbReference>
<dbReference type="AlphaFoldDB" id="A0A183V7E7"/>
<dbReference type="PANTHER" id="PTHR14043:SF17">
    <property type="entry name" value="PROTEIN CASP"/>
    <property type="match status" value="1"/>
</dbReference>
<keyword evidence="4" id="KW-1185">Reference proteome</keyword>
<feature type="coiled-coil region" evidence="2">
    <location>
        <begin position="38"/>
        <end position="79"/>
    </location>
</feature>
<organism evidence="4 5">
    <name type="scientific">Toxocara canis</name>
    <name type="common">Canine roundworm</name>
    <dbReference type="NCBI Taxonomy" id="6265"/>
    <lineage>
        <taxon>Eukaryota</taxon>
        <taxon>Metazoa</taxon>
        <taxon>Ecdysozoa</taxon>
        <taxon>Nematoda</taxon>
        <taxon>Chromadorea</taxon>
        <taxon>Rhabditida</taxon>
        <taxon>Spirurina</taxon>
        <taxon>Ascaridomorpha</taxon>
        <taxon>Ascaridoidea</taxon>
        <taxon>Toxocaridae</taxon>
        <taxon>Toxocara</taxon>
    </lineage>
</organism>
<reference evidence="5" key="1">
    <citation type="submission" date="2016-06" db="UniProtKB">
        <authorList>
            <consortium name="WormBaseParasite"/>
        </authorList>
    </citation>
    <scope>IDENTIFICATION</scope>
</reference>
<name>A0A183V7E7_TOXCA</name>
<dbReference type="WBParaSite" id="TCNE_0001666801-mRNA-1">
    <property type="protein sequence ID" value="TCNE_0001666801-mRNA-1"/>
    <property type="gene ID" value="TCNE_0001666801"/>
</dbReference>
<dbReference type="GO" id="GO:0000139">
    <property type="term" value="C:Golgi membrane"/>
    <property type="evidence" value="ECO:0007669"/>
    <property type="project" value="InterPro"/>
</dbReference>
<evidence type="ECO:0000259" key="3">
    <source>
        <dbReference type="Pfam" id="PF08172"/>
    </source>
</evidence>
<protein>
    <submittedName>
        <fullName evidence="5">Protein CASP</fullName>
    </submittedName>
</protein>
<proteinExistence type="predicted"/>
<dbReference type="GO" id="GO:0006891">
    <property type="term" value="P:intra-Golgi vesicle-mediated transport"/>
    <property type="evidence" value="ECO:0007669"/>
    <property type="project" value="InterPro"/>
</dbReference>
<feature type="domain" description="CASP C-terminal" evidence="3">
    <location>
        <begin position="27"/>
        <end position="149"/>
    </location>
</feature>